<evidence type="ECO:0000259" key="2">
    <source>
        <dbReference type="Pfam" id="PF01569"/>
    </source>
</evidence>
<dbReference type="SUPFAM" id="SSF48317">
    <property type="entry name" value="Acid phosphatase/Vanadium-dependent haloperoxidase"/>
    <property type="match status" value="1"/>
</dbReference>
<dbReference type="Proteomes" id="UP001597186">
    <property type="component" value="Unassembled WGS sequence"/>
</dbReference>
<feature type="transmembrane region" description="Helical" evidence="1">
    <location>
        <begin position="90"/>
        <end position="109"/>
    </location>
</feature>
<keyword evidence="1" id="KW-1133">Transmembrane helix</keyword>
<feature type="transmembrane region" description="Helical" evidence="1">
    <location>
        <begin position="206"/>
        <end position="224"/>
    </location>
</feature>
<feature type="transmembrane region" description="Helical" evidence="1">
    <location>
        <begin position="151"/>
        <end position="168"/>
    </location>
</feature>
<gene>
    <name evidence="3" type="ORF">ACFTOW_04200</name>
</gene>
<evidence type="ECO:0000256" key="1">
    <source>
        <dbReference type="SAM" id="Phobius"/>
    </source>
</evidence>
<evidence type="ECO:0000313" key="3">
    <source>
        <dbReference type="EMBL" id="MFD1508603.1"/>
    </source>
</evidence>
<name>A0ABW4EFC7_9RHOB</name>
<reference evidence="4" key="1">
    <citation type="journal article" date="2019" name="Int. J. Syst. Evol. Microbiol.">
        <title>The Global Catalogue of Microorganisms (GCM) 10K type strain sequencing project: providing services to taxonomists for standard genome sequencing and annotation.</title>
        <authorList>
            <consortium name="The Broad Institute Genomics Platform"/>
            <consortium name="The Broad Institute Genome Sequencing Center for Infectious Disease"/>
            <person name="Wu L."/>
            <person name="Ma J."/>
        </authorList>
    </citation>
    <scope>NUCLEOTIDE SEQUENCE [LARGE SCALE GENOMIC DNA]</scope>
    <source>
        <strain evidence="4">CGMCC 1.12477</strain>
    </source>
</reference>
<comment type="caution">
    <text evidence="3">The sequence shown here is derived from an EMBL/GenBank/DDBJ whole genome shotgun (WGS) entry which is preliminary data.</text>
</comment>
<dbReference type="Pfam" id="PF01569">
    <property type="entry name" value="PAP2"/>
    <property type="match status" value="1"/>
</dbReference>
<dbReference type="Gene3D" id="1.20.144.10">
    <property type="entry name" value="Phosphatidic acid phosphatase type 2/haloperoxidase"/>
    <property type="match status" value="1"/>
</dbReference>
<keyword evidence="4" id="KW-1185">Reference proteome</keyword>
<proteinExistence type="predicted"/>
<dbReference type="InterPro" id="IPR000326">
    <property type="entry name" value="PAP2/HPO"/>
</dbReference>
<feature type="domain" description="Phosphatidic acid phosphatase type 2/haloperoxidase" evidence="2">
    <location>
        <begin position="91"/>
        <end position="223"/>
    </location>
</feature>
<organism evidence="3 4">
    <name type="scientific">Lacimonas salitolerans</name>
    <dbReference type="NCBI Taxonomy" id="1323750"/>
    <lineage>
        <taxon>Bacteria</taxon>
        <taxon>Pseudomonadati</taxon>
        <taxon>Pseudomonadota</taxon>
        <taxon>Alphaproteobacteria</taxon>
        <taxon>Rhodobacterales</taxon>
        <taxon>Paracoccaceae</taxon>
        <taxon>Lacimonas</taxon>
    </lineage>
</organism>
<dbReference type="EMBL" id="JBHUDD010000034">
    <property type="protein sequence ID" value="MFD1508603.1"/>
    <property type="molecule type" value="Genomic_DNA"/>
</dbReference>
<feature type="transmembrane region" description="Helical" evidence="1">
    <location>
        <begin position="56"/>
        <end position="78"/>
    </location>
</feature>
<feature type="transmembrane region" description="Helical" evidence="1">
    <location>
        <begin position="175"/>
        <end position="194"/>
    </location>
</feature>
<keyword evidence="1" id="KW-0812">Transmembrane</keyword>
<dbReference type="InterPro" id="IPR036938">
    <property type="entry name" value="PAP2/HPO_sf"/>
</dbReference>
<accession>A0ABW4EFC7</accession>
<evidence type="ECO:0000313" key="4">
    <source>
        <dbReference type="Proteomes" id="UP001597186"/>
    </source>
</evidence>
<sequence length="229" mass="24836">MASSRIAVAVLALMFLAGTVFLTFPGLDPAVSRVFADLAEGKFPLAENEPFNLVRMAIWRASIALFLLATLGLCLALFLRQIGGIPARLWGFILLLYVAGPGILVEWGLKGHWGRARPAYVSEFGGPAEFTPFWQPTDQCLRNCSFVGGESAGATVLAISLWLVLGHFQSRLSAFWLLFGRLAILTLPVIAGFHRIAAGRHFLSDVIFSMLLVALLAIILARVLSVKSP</sequence>
<keyword evidence="1" id="KW-0472">Membrane</keyword>
<protein>
    <submittedName>
        <fullName evidence="3">Phosphatase PAP2 family protein</fullName>
    </submittedName>
</protein>
<dbReference type="RefSeq" id="WP_379913396.1">
    <property type="nucleotide sequence ID" value="NZ_JBHUDD010000034.1"/>
</dbReference>